<name>A0A1M2VQT0_TRAPU</name>
<reference evidence="1 2" key="1">
    <citation type="submission" date="2016-10" db="EMBL/GenBank/DDBJ databases">
        <title>Genome sequence of the basidiomycete white-rot fungus Trametes pubescens.</title>
        <authorList>
            <person name="Makela M.R."/>
            <person name="Granchi Z."/>
            <person name="Peng M."/>
            <person name="De Vries R.P."/>
            <person name="Grigoriev I."/>
            <person name="Riley R."/>
            <person name="Hilden K."/>
        </authorList>
    </citation>
    <scope>NUCLEOTIDE SEQUENCE [LARGE SCALE GENOMIC DNA]</scope>
    <source>
        <strain evidence="1 2">FBCC735</strain>
    </source>
</reference>
<dbReference type="InterPro" id="IPR032675">
    <property type="entry name" value="LRR_dom_sf"/>
</dbReference>
<protein>
    <recommendedName>
        <fullName evidence="3">F-box domain-containing protein</fullName>
    </recommendedName>
</protein>
<proteinExistence type="predicted"/>
<evidence type="ECO:0000313" key="2">
    <source>
        <dbReference type="Proteomes" id="UP000184267"/>
    </source>
</evidence>
<dbReference type="Gene3D" id="3.80.10.10">
    <property type="entry name" value="Ribonuclease Inhibitor"/>
    <property type="match status" value="1"/>
</dbReference>
<dbReference type="Proteomes" id="UP000184267">
    <property type="component" value="Unassembled WGS sequence"/>
</dbReference>
<keyword evidence="2" id="KW-1185">Reference proteome</keyword>
<evidence type="ECO:0008006" key="3">
    <source>
        <dbReference type="Google" id="ProtNLM"/>
    </source>
</evidence>
<dbReference type="OMA" id="ASRTICN"/>
<sequence>MSALQRLPPEALTMICSLLLPPDRAEDYGYTYTGLAALLALAATSRLFHEHALNVIWNTLPGYSMLVYTLPRDAWTAKVTRLDRTWSGPITELSIVRPLEETDLTRLKHYAWRVKHVMRPMDQSYFPKRARNHQALPCVLKSLADVFRQMPGDRMLPNLLTLRLDSLDKSNSAEQEVFYRSVDVLYGPKLRDFLSATCRAPRDAYDVSLAKLAEISAGLVSLNLYQMPWNSRHATSASRTICNLYGLRYVRTGSIPINPEAFLHLAKLPSLRSLACTMALDRDQEFLAMFENVGDKGYFPRLLELSLSHPSSFALPTVMLQAASSSRLYSVSVTVHEGTVSSQAVKDIFTLLASRKGKSRLRSVEVEVGILGRGDAVAFDTIEPLLVLSALTSVIVKGFDHYAIDDLALLAMAASWPRIRRLELGPEKLADAPKALATLAGLIPFAQHCPDLRSLALRLNTDTRRISNVFHTFRPGLGKEQRRLIMLKVGRSPIEDPVAVAAFLSDLFPKLCNIENDFAFEEDAWEDFEGTEDERERILADAVHRDRWGKVDWDYLPRFVHIRKQERKWGRKMGLKPLPSLDILGLPIQFLRFITSPYIADLHIMTTDSVPRHKIRPLLSAIAAHPSHNTIHTLCVDVYNMVRSDGRTDVAPSSICAKTLALFWGLSWIHDLALPVRRGRLAAEDWLDLGPAHAPVLGYATTLEHTRAGRPGRRLSGQ</sequence>
<dbReference type="EMBL" id="MNAD01000872">
    <property type="protein sequence ID" value="OJT09910.1"/>
    <property type="molecule type" value="Genomic_DNA"/>
</dbReference>
<organism evidence="1 2">
    <name type="scientific">Trametes pubescens</name>
    <name type="common">White-rot fungus</name>
    <dbReference type="NCBI Taxonomy" id="154538"/>
    <lineage>
        <taxon>Eukaryota</taxon>
        <taxon>Fungi</taxon>
        <taxon>Dikarya</taxon>
        <taxon>Basidiomycota</taxon>
        <taxon>Agaricomycotina</taxon>
        <taxon>Agaricomycetes</taxon>
        <taxon>Polyporales</taxon>
        <taxon>Polyporaceae</taxon>
        <taxon>Trametes</taxon>
    </lineage>
</organism>
<comment type="caution">
    <text evidence="1">The sequence shown here is derived from an EMBL/GenBank/DDBJ whole genome shotgun (WGS) entry which is preliminary data.</text>
</comment>
<evidence type="ECO:0000313" key="1">
    <source>
        <dbReference type="EMBL" id="OJT09910.1"/>
    </source>
</evidence>
<dbReference type="STRING" id="154538.A0A1M2VQT0"/>
<dbReference type="AlphaFoldDB" id="A0A1M2VQT0"/>
<dbReference type="OrthoDB" id="2800603at2759"/>
<accession>A0A1M2VQT0</accession>
<gene>
    <name evidence="1" type="ORF">TRAPUB_13653</name>
</gene>